<evidence type="ECO:0008006" key="4">
    <source>
        <dbReference type="Google" id="ProtNLM"/>
    </source>
</evidence>
<proteinExistence type="predicted"/>
<gene>
    <name evidence="2" type="ORF">JE024_09940</name>
</gene>
<evidence type="ECO:0000313" key="2">
    <source>
        <dbReference type="EMBL" id="MBM9619042.1"/>
    </source>
</evidence>
<dbReference type="Proteomes" id="UP000664109">
    <property type="component" value="Unassembled WGS sequence"/>
</dbReference>
<name>A0ABS2UNB2_9ACTN</name>
<protein>
    <recommendedName>
        <fullName evidence="4">Lipoprotein</fullName>
    </recommendedName>
</protein>
<dbReference type="RefSeq" id="WP_205373238.1">
    <property type="nucleotide sequence ID" value="NZ_JAFEJA010000001.1"/>
</dbReference>
<dbReference type="PROSITE" id="PS51257">
    <property type="entry name" value="PROKAR_LIPOPROTEIN"/>
    <property type="match status" value="1"/>
</dbReference>
<feature type="compositionally biased region" description="Low complexity" evidence="1">
    <location>
        <begin position="39"/>
        <end position="52"/>
    </location>
</feature>
<feature type="region of interest" description="Disordered" evidence="1">
    <location>
        <begin position="28"/>
        <end position="52"/>
    </location>
</feature>
<evidence type="ECO:0000313" key="3">
    <source>
        <dbReference type="Proteomes" id="UP000664109"/>
    </source>
</evidence>
<organism evidence="2 3">
    <name type="scientific">Streptomyces zhihengii</name>
    <dbReference type="NCBI Taxonomy" id="1818004"/>
    <lineage>
        <taxon>Bacteria</taxon>
        <taxon>Bacillati</taxon>
        <taxon>Actinomycetota</taxon>
        <taxon>Actinomycetes</taxon>
        <taxon>Kitasatosporales</taxon>
        <taxon>Streptomycetaceae</taxon>
        <taxon>Streptomyces</taxon>
    </lineage>
</organism>
<dbReference type="EMBL" id="JAFEJA010000001">
    <property type="protein sequence ID" value="MBM9619042.1"/>
    <property type="molecule type" value="Genomic_DNA"/>
</dbReference>
<sequence length="246" mass="25403">MFGRGTARTGRRVTGVAVAGMLAMTAACGDGGGPEPERPAGSAPAPDQAPPAAQGLENAALADGRRIGPYAVRAPDEPPFSENYTADPASCQPLVSLARGATAHDPVAEAHRQADIPEEAAGIGVLVQLRTYEGDGAAAVLRDLAAAGESCAGGFTEVRTLARAKVLSVEPAEAPALGDEAKAFRITIEDVKSDRRLYEYLTVVRSGPTTLSFRADYLGTKDVGGVPREIVEAQWKQFTDAGSGST</sequence>
<reference evidence="2 3" key="1">
    <citation type="journal article" date="2016" name="Arch. Microbiol.">
        <title>Streptomyces zhihengii sp. nov., isolated from rhizospheric soil of Psammosilene tunicoides.</title>
        <authorList>
            <person name="Huang M.J."/>
            <person name="Fei J.J."/>
            <person name="Salam N."/>
            <person name="Kim C.J."/>
            <person name="Hozzein W.N."/>
            <person name="Xiao M."/>
            <person name="Huang H.Q."/>
            <person name="Li W.J."/>
        </authorList>
    </citation>
    <scope>NUCLEOTIDE SEQUENCE [LARGE SCALE GENOMIC DNA]</scope>
    <source>
        <strain evidence="2 3">YIM T102</strain>
    </source>
</reference>
<keyword evidence="3" id="KW-1185">Reference proteome</keyword>
<accession>A0ABS2UNB2</accession>
<comment type="caution">
    <text evidence="2">The sequence shown here is derived from an EMBL/GenBank/DDBJ whole genome shotgun (WGS) entry which is preliminary data.</text>
</comment>
<evidence type="ECO:0000256" key="1">
    <source>
        <dbReference type="SAM" id="MobiDB-lite"/>
    </source>
</evidence>